<keyword evidence="1" id="KW-1133">Transmembrane helix</keyword>
<protein>
    <submittedName>
        <fullName evidence="2">Uncharacterized protein</fullName>
    </submittedName>
</protein>
<dbReference type="EMBL" id="VMNX01000001">
    <property type="protein sequence ID" value="MPY47108.1"/>
    <property type="molecule type" value="Genomic_DNA"/>
</dbReference>
<dbReference type="Proteomes" id="UP000373149">
    <property type="component" value="Unassembled WGS sequence"/>
</dbReference>
<proteinExistence type="predicted"/>
<accession>A0A5N8WKV0</accession>
<feature type="transmembrane region" description="Helical" evidence="1">
    <location>
        <begin position="81"/>
        <end position="102"/>
    </location>
</feature>
<keyword evidence="4" id="KW-1185">Reference proteome</keyword>
<comment type="caution">
    <text evidence="2">The sequence shown here is derived from an EMBL/GenBank/DDBJ whole genome shotgun (WGS) entry which is preliminary data.</text>
</comment>
<reference evidence="2 4" key="1">
    <citation type="submission" date="2019-09" db="EMBL/GenBank/DDBJ databases">
        <authorList>
            <person name="Duangmal K."/>
            <person name="Teo W.F.A."/>
            <person name="Lipun K."/>
        </authorList>
    </citation>
    <scope>NUCLEOTIDE SEQUENCE [LARGE SCALE GENOMIC DNA]</scope>
    <source>
        <strain evidence="2 4">K1PN6</strain>
    </source>
</reference>
<keyword evidence="1" id="KW-0472">Membrane</keyword>
<dbReference type="AlphaFoldDB" id="A0A5N8WKV0"/>
<dbReference type="EMBL" id="VMNX01000001">
    <property type="protein sequence ID" value="MPY47247.1"/>
    <property type="molecule type" value="Genomic_DNA"/>
</dbReference>
<evidence type="ECO:0000313" key="3">
    <source>
        <dbReference type="EMBL" id="MPY47247.1"/>
    </source>
</evidence>
<name>A0A5N8WKV0_9ACTN</name>
<evidence type="ECO:0000256" key="1">
    <source>
        <dbReference type="SAM" id="Phobius"/>
    </source>
</evidence>
<gene>
    <name evidence="2" type="ORF">FPZ41_00335</name>
    <name evidence="3" type="ORF">FPZ41_01040</name>
</gene>
<evidence type="ECO:0000313" key="4">
    <source>
        <dbReference type="Proteomes" id="UP000373149"/>
    </source>
</evidence>
<feature type="transmembrane region" description="Helical" evidence="1">
    <location>
        <begin position="6"/>
        <end position="28"/>
    </location>
</feature>
<dbReference type="RefSeq" id="WP_152857926.1">
    <property type="nucleotide sequence ID" value="NZ_VMNX01000001.1"/>
</dbReference>
<evidence type="ECO:0000313" key="2">
    <source>
        <dbReference type="EMBL" id="MPY47108.1"/>
    </source>
</evidence>
<feature type="transmembrane region" description="Helical" evidence="1">
    <location>
        <begin position="122"/>
        <end position="144"/>
    </location>
</feature>
<keyword evidence="1" id="KW-0812">Transmembrane</keyword>
<organism evidence="2 4">
    <name type="scientific">Streptomyces acidicola</name>
    <dbReference type="NCBI Taxonomy" id="2596892"/>
    <lineage>
        <taxon>Bacteria</taxon>
        <taxon>Bacillati</taxon>
        <taxon>Actinomycetota</taxon>
        <taxon>Actinomycetes</taxon>
        <taxon>Kitasatosporales</taxon>
        <taxon>Streptomycetaceae</taxon>
        <taxon>Streptomyces</taxon>
    </lineage>
</organism>
<sequence length="186" mass="20124">MSDDYAALITTIILAALLIGSVQLASLLRRFVGAFVESAQRGVNAQNSAIDAIQREEDPEPDDLEAITVAVRPGRVLRKAIPALAAAIIWLGICGPLVWILIKVLFWSATHEPQTDPQLAKASFYVTAGAVAVLVIEGMVRVVAEALRNMKRALNSYTPPTREQRSKLFEALARHAGTSSNEPDSH</sequence>